<feature type="repeat" description="NHL" evidence="2">
    <location>
        <begin position="355"/>
        <end position="394"/>
    </location>
</feature>
<dbReference type="EMBL" id="CAJNOI010000159">
    <property type="protein sequence ID" value="CAF1142526.1"/>
    <property type="molecule type" value="Genomic_DNA"/>
</dbReference>
<proteinExistence type="predicted"/>
<dbReference type="InterPro" id="IPR011042">
    <property type="entry name" value="6-blade_b-propeller_TolB-like"/>
</dbReference>
<feature type="transmembrane region" description="Helical" evidence="3">
    <location>
        <begin position="32"/>
        <end position="56"/>
    </location>
</feature>
<dbReference type="InterPro" id="IPR050952">
    <property type="entry name" value="TRIM-NHL_E3_ligases"/>
</dbReference>
<reference evidence="4" key="1">
    <citation type="submission" date="2021-02" db="EMBL/GenBank/DDBJ databases">
        <authorList>
            <person name="Nowell W R."/>
        </authorList>
    </citation>
    <scope>NUCLEOTIDE SEQUENCE</scope>
</reference>
<keyword evidence="3" id="KW-0812">Transmembrane</keyword>
<dbReference type="PANTHER" id="PTHR24104">
    <property type="entry name" value="E3 UBIQUITIN-PROTEIN LIGASE NHLRC1-RELATED"/>
    <property type="match status" value="1"/>
</dbReference>
<accession>A0A814S373</accession>
<keyword evidence="3" id="KW-0472">Membrane</keyword>
<organism evidence="4 5">
    <name type="scientific">Adineta steineri</name>
    <dbReference type="NCBI Taxonomy" id="433720"/>
    <lineage>
        <taxon>Eukaryota</taxon>
        <taxon>Metazoa</taxon>
        <taxon>Spiralia</taxon>
        <taxon>Gnathifera</taxon>
        <taxon>Rotifera</taxon>
        <taxon>Eurotatoria</taxon>
        <taxon>Bdelloidea</taxon>
        <taxon>Adinetida</taxon>
        <taxon>Adinetidae</taxon>
        <taxon>Adineta</taxon>
    </lineage>
</organism>
<name>A0A814S373_9BILA</name>
<sequence length="396" mass="44893">MNNRVAIEEPVVVNPNRTQLQTLYEHFRKRKLTWIICFIISFVVVIIVIPTIIFTVNKTKREKTSTMHITTEITTTTTAEITAAGEQLLPSVIINSNTKWKQNGSTVAGGHGLGNGLNQLDHPLGIYVDDYNHNLYIADSENQRIVRWKFGANNGEIVAGGNGPGDALNQLRSPTDVILDKEKKYIIVCDRGNSRIMRWSRGNNQYGQILVISIGCFGLAMDNNGDLYISETYKHQIRRWREGDKEGTVVAGGSGQGNQLNQFNEPQYIFVDDYHSVYVADSMNRRVMKWMKNATEDLLVAPVQVSDKNLNSRRYTPVGILVDHIGNIYVSDAQGLQITRWSPDTEKGTVIVNDGEWGNRPPQLMYPQDLSFDRECNLYVVDWFNHRIQKFAIDLD</sequence>
<dbReference type="Gene3D" id="2.120.10.30">
    <property type="entry name" value="TolB, C-terminal domain"/>
    <property type="match status" value="3"/>
</dbReference>
<dbReference type="AlphaFoldDB" id="A0A814S373"/>
<evidence type="ECO:0000256" key="2">
    <source>
        <dbReference type="PROSITE-ProRule" id="PRU00504"/>
    </source>
</evidence>
<gene>
    <name evidence="4" type="ORF">BJG266_LOCUS23630</name>
</gene>
<protein>
    <recommendedName>
        <fullName evidence="6">NHL repeat containing protein</fullName>
    </recommendedName>
</protein>
<evidence type="ECO:0000256" key="3">
    <source>
        <dbReference type="SAM" id="Phobius"/>
    </source>
</evidence>
<keyword evidence="1" id="KW-0677">Repeat</keyword>
<evidence type="ECO:0000256" key="1">
    <source>
        <dbReference type="ARBA" id="ARBA00022737"/>
    </source>
</evidence>
<evidence type="ECO:0000313" key="5">
    <source>
        <dbReference type="Proteomes" id="UP000663877"/>
    </source>
</evidence>
<dbReference type="InterPro" id="IPR001258">
    <property type="entry name" value="NHL_repeat"/>
</dbReference>
<evidence type="ECO:0008006" key="6">
    <source>
        <dbReference type="Google" id="ProtNLM"/>
    </source>
</evidence>
<evidence type="ECO:0000313" key="4">
    <source>
        <dbReference type="EMBL" id="CAF1142526.1"/>
    </source>
</evidence>
<dbReference type="SUPFAM" id="SSF101898">
    <property type="entry name" value="NHL repeat"/>
    <property type="match status" value="1"/>
</dbReference>
<keyword evidence="3" id="KW-1133">Transmembrane helix</keyword>
<comment type="caution">
    <text evidence="4">The sequence shown here is derived from an EMBL/GenBank/DDBJ whole genome shotgun (WGS) entry which is preliminary data.</text>
</comment>
<feature type="repeat" description="NHL" evidence="2">
    <location>
        <begin position="111"/>
        <end position="153"/>
    </location>
</feature>
<dbReference type="Proteomes" id="UP000663877">
    <property type="component" value="Unassembled WGS sequence"/>
</dbReference>
<dbReference type="PROSITE" id="PS51125">
    <property type="entry name" value="NHL"/>
    <property type="match status" value="2"/>
</dbReference>
<dbReference type="CDD" id="cd05819">
    <property type="entry name" value="NHL"/>
    <property type="match status" value="1"/>
</dbReference>